<dbReference type="EMBL" id="JACPUR010000035">
    <property type="protein sequence ID" value="MBI3128912.1"/>
    <property type="molecule type" value="Genomic_DNA"/>
</dbReference>
<dbReference type="AlphaFoldDB" id="A0A932I360"/>
<accession>A0A932I360</accession>
<comment type="caution">
    <text evidence="1">The sequence shown here is derived from an EMBL/GenBank/DDBJ whole genome shotgun (WGS) entry which is preliminary data.</text>
</comment>
<reference evidence="1" key="1">
    <citation type="submission" date="2020-07" db="EMBL/GenBank/DDBJ databases">
        <title>Huge and variable diversity of episymbiotic CPR bacteria and DPANN archaea in groundwater ecosystems.</title>
        <authorList>
            <person name="He C.Y."/>
            <person name="Keren R."/>
            <person name="Whittaker M."/>
            <person name="Farag I.F."/>
            <person name="Doudna J."/>
            <person name="Cate J.H.D."/>
            <person name="Banfield J.F."/>
        </authorList>
    </citation>
    <scope>NUCLEOTIDE SEQUENCE</scope>
    <source>
        <strain evidence="1">NC_groundwater_763_Ag_S-0.2um_68_21</strain>
    </source>
</reference>
<sequence length="101" mass="11323">RFITGPSLRLLGERGPEHVLNVDSEPSVRALREGLRPVIRELFEEERGRGGRPGGGIVFERGAFDLRGAFLPDDRSLEKLARMSEEKLRLFQSRRVGHSGA</sequence>
<name>A0A932I360_UNCTE</name>
<dbReference type="Proteomes" id="UP000782312">
    <property type="component" value="Unassembled WGS sequence"/>
</dbReference>
<proteinExistence type="predicted"/>
<protein>
    <submittedName>
        <fullName evidence="1">Uncharacterized protein</fullName>
    </submittedName>
</protein>
<gene>
    <name evidence="1" type="ORF">HYZ11_15005</name>
</gene>
<feature type="non-terminal residue" evidence="1">
    <location>
        <position position="1"/>
    </location>
</feature>
<organism evidence="1 2">
    <name type="scientific">Tectimicrobiota bacterium</name>
    <dbReference type="NCBI Taxonomy" id="2528274"/>
    <lineage>
        <taxon>Bacteria</taxon>
        <taxon>Pseudomonadati</taxon>
        <taxon>Nitrospinota/Tectimicrobiota group</taxon>
        <taxon>Candidatus Tectimicrobiota</taxon>
    </lineage>
</organism>
<evidence type="ECO:0000313" key="1">
    <source>
        <dbReference type="EMBL" id="MBI3128912.1"/>
    </source>
</evidence>
<evidence type="ECO:0000313" key="2">
    <source>
        <dbReference type="Proteomes" id="UP000782312"/>
    </source>
</evidence>